<dbReference type="PROSITE" id="PS50878">
    <property type="entry name" value="RT_POL"/>
    <property type="match status" value="1"/>
</dbReference>
<dbReference type="InterPro" id="IPR000477">
    <property type="entry name" value="RT_dom"/>
</dbReference>
<dbReference type="InterPro" id="IPR036397">
    <property type="entry name" value="RNaseH_sf"/>
</dbReference>
<dbReference type="PANTHER" id="PTHR47027">
    <property type="entry name" value="REVERSE TRANSCRIPTASE DOMAIN-CONTAINING PROTEIN"/>
    <property type="match status" value="1"/>
</dbReference>
<dbReference type="PROSITE" id="PS50879">
    <property type="entry name" value="RNASE_H_1"/>
    <property type="match status" value="1"/>
</dbReference>
<comment type="caution">
    <text evidence="3">The sequence shown here is derived from an EMBL/GenBank/DDBJ whole genome shotgun (WGS) entry which is preliminary data.</text>
</comment>
<dbReference type="GO" id="GO:0003676">
    <property type="term" value="F:nucleic acid binding"/>
    <property type="evidence" value="ECO:0007669"/>
    <property type="project" value="InterPro"/>
</dbReference>
<feature type="domain" description="Reverse transcriptase" evidence="1">
    <location>
        <begin position="425"/>
        <end position="696"/>
    </location>
</feature>
<dbReference type="EMBL" id="BRPK01000005">
    <property type="protein sequence ID" value="GLB38805.1"/>
    <property type="molecule type" value="Genomic_DNA"/>
</dbReference>
<dbReference type="CDD" id="cd09280">
    <property type="entry name" value="RNase_HI_eukaryote_like"/>
    <property type="match status" value="1"/>
</dbReference>
<protein>
    <recommendedName>
        <fullName evidence="5">Reverse transcriptase domain-containing protein</fullName>
    </recommendedName>
</protein>
<dbReference type="Pfam" id="PF00078">
    <property type="entry name" value="RVT_1"/>
    <property type="match status" value="1"/>
</dbReference>
<dbReference type="PANTHER" id="PTHR47027:SF20">
    <property type="entry name" value="REVERSE TRANSCRIPTASE-LIKE PROTEIN WITH RNA-DIRECTED DNA POLYMERASE DOMAIN"/>
    <property type="match status" value="1"/>
</dbReference>
<reference evidence="3" key="1">
    <citation type="submission" date="2022-07" db="EMBL/GenBank/DDBJ databases">
        <title>The genome of Lyophyllum shimeji provides insight into the initial evolution of ectomycorrhizal fungal genome.</title>
        <authorList>
            <person name="Kobayashi Y."/>
            <person name="Shibata T."/>
            <person name="Hirakawa H."/>
            <person name="Shigenobu S."/>
            <person name="Nishiyama T."/>
            <person name="Yamada A."/>
            <person name="Hasebe M."/>
            <person name="Kawaguchi M."/>
        </authorList>
    </citation>
    <scope>NUCLEOTIDE SEQUENCE</scope>
    <source>
        <strain evidence="3">AT787</strain>
    </source>
</reference>
<evidence type="ECO:0000259" key="1">
    <source>
        <dbReference type="PROSITE" id="PS50878"/>
    </source>
</evidence>
<gene>
    <name evidence="3" type="ORF">LshimejAT787_0506700</name>
</gene>
<sequence>MLTISPLFDEDGDMISDHAALFLSLNLPAPSHTSTKRKQSKFRFPPLPTHTELDRLLIEVLNSKETCDARKLGRLYGPTYDTSQPISVYIDGSCHGNGTDVARAGAGVYFGPNSSRNMALRVPGAQTNNRGEAYALLKALQVIHTDESISVYSDSLYVIQTITVSAPQHAAQGWRLPNGDIFRDIVRLIQIRTAPICLIQVKGHSGNNHHDQADRLANIGADCPEVPAYQSLLIPLPIPTNRPSLPNLLKVSAKLLPVPVTEKRLTLRADTLSSLNTHRDTHRKRNRIIKQQMEWREKLVGVDNLRLFWDFTKKLMSPKPMPPSFTAEELKETFEIRMNPLTPPPASFDLQMRTLNHTLATTMPACTTDNTAGSFFSRPFTESDLEDAKSHLYKHSHKSAKGLDKVGYAELQEIDNNVLCNLLNKCLFDNDAPSVWLQTILIGIIKKGKPHSDPESYRTIGLESCMLKLMTLLIHKRLTVWCDEQGLLPPSQNGFREGHRTNDNAFVLRCAIDRARHDGKPLYAVFVDLSNAFPSTDHSTLWLKLRTMGAGGRIFDWLRMLYSRMTYAVRHNSELSSSFRSTIGILIGDTCSPILWNLYLADFILHPDKDDIQLAGEIITQLDQADDIILLACTPDGAQRKLDALQLWCRRNFMILNVIKSLIMIFGPLPVILPRFWFGDKELKVSTQETYVGITLRSTARNIFIEHYNKKASKAQLIGRMIFALESKVGTIPPWEARRLYTALLDPHLIHGCEVCLDIDEVLRKKLEAIQHSFLRRALGLNPQSSMLAPLFTETAILPLRFRRVILALKYLRYLVTLPPDRYAHSALQDSLSLAEAGIASWVTDLLYVLSNLPFRIDLPDVATISTKKIDALIKEVQSGAEKHLQNAIDSSPKLYLLRNRCPP</sequence>
<evidence type="ECO:0000313" key="3">
    <source>
        <dbReference type="EMBL" id="GLB38805.1"/>
    </source>
</evidence>
<name>A0A9P3PM05_LYOSH</name>
<dbReference type="SUPFAM" id="SSF53098">
    <property type="entry name" value="Ribonuclease H-like"/>
    <property type="match status" value="1"/>
</dbReference>
<evidence type="ECO:0000259" key="2">
    <source>
        <dbReference type="PROSITE" id="PS50879"/>
    </source>
</evidence>
<proteinExistence type="predicted"/>
<accession>A0A9P3PM05</accession>
<dbReference type="OrthoDB" id="2940102at2759"/>
<dbReference type="InterPro" id="IPR002156">
    <property type="entry name" value="RNaseH_domain"/>
</dbReference>
<feature type="domain" description="RNase H type-1" evidence="2">
    <location>
        <begin position="82"/>
        <end position="222"/>
    </location>
</feature>
<dbReference type="AlphaFoldDB" id="A0A9P3PM05"/>
<dbReference type="Proteomes" id="UP001063166">
    <property type="component" value="Unassembled WGS sequence"/>
</dbReference>
<evidence type="ECO:0008006" key="5">
    <source>
        <dbReference type="Google" id="ProtNLM"/>
    </source>
</evidence>
<dbReference type="CDD" id="cd01650">
    <property type="entry name" value="RT_nLTR_like"/>
    <property type="match status" value="1"/>
</dbReference>
<evidence type="ECO:0000313" key="4">
    <source>
        <dbReference type="Proteomes" id="UP001063166"/>
    </source>
</evidence>
<dbReference type="InterPro" id="IPR012337">
    <property type="entry name" value="RNaseH-like_sf"/>
</dbReference>
<dbReference type="Pfam" id="PF00075">
    <property type="entry name" value="RNase_H"/>
    <property type="match status" value="1"/>
</dbReference>
<dbReference type="GO" id="GO:0004523">
    <property type="term" value="F:RNA-DNA hybrid ribonuclease activity"/>
    <property type="evidence" value="ECO:0007669"/>
    <property type="project" value="InterPro"/>
</dbReference>
<keyword evidence="4" id="KW-1185">Reference proteome</keyword>
<organism evidence="3 4">
    <name type="scientific">Lyophyllum shimeji</name>
    <name type="common">Hon-shimeji</name>
    <name type="synonym">Tricholoma shimeji</name>
    <dbReference type="NCBI Taxonomy" id="47721"/>
    <lineage>
        <taxon>Eukaryota</taxon>
        <taxon>Fungi</taxon>
        <taxon>Dikarya</taxon>
        <taxon>Basidiomycota</taxon>
        <taxon>Agaricomycotina</taxon>
        <taxon>Agaricomycetes</taxon>
        <taxon>Agaricomycetidae</taxon>
        <taxon>Agaricales</taxon>
        <taxon>Tricholomatineae</taxon>
        <taxon>Lyophyllaceae</taxon>
        <taxon>Lyophyllum</taxon>
    </lineage>
</organism>
<dbReference type="Gene3D" id="3.30.420.10">
    <property type="entry name" value="Ribonuclease H-like superfamily/Ribonuclease H"/>
    <property type="match status" value="1"/>
</dbReference>